<feature type="transmembrane region" description="Helical" evidence="7">
    <location>
        <begin position="166"/>
        <end position="188"/>
    </location>
</feature>
<evidence type="ECO:0000256" key="3">
    <source>
        <dbReference type="ARBA" id="ARBA00022475"/>
    </source>
</evidence>
<evidence type="ECO:0000259" key="8">
    <source>
        <dbReference type="PROSITE" id="PS50928"/>
    </source>
</evidence>
<evidence type="ECO:0000256" key="7">
    <source>
        <dbReference type="RuleBase" id="RU363032"/>
    </source>
</evidence>
<dbReference type="PANTHER" id="PTHR43227">
    <property type="entry name" value="BLL4140 PROTEIN"/>
    <property type="match status" value="1"/>
</dbReference>
<name>A0A4Q7M3L0_9MICO</name>
<dbReference type="OrthoDB" id="5174895at2"/>
<dbReference type="GO" id="GO:0055085">
    <property type="term" value="P:transmembrane transport"/>
    <property type="evidence" value="ECO:0007669"/>
    <property type="project" value="InterPro"/>
</dbReference>
<dbReference type="EMBL" id="SGWX01000001">
    <property type="protein sequence ID" value="RZS61921.1"/>
    <property type="molecule type" value="Genomic_DNA"/>
</dbReference>
<dbReference type="GO" id="GO:0005886">
    <property type="term" value="C:plasma membrane"/>
    <property type="evidence" value="ECO:0007669"/>
    <property type="project" value="UniProtKB-SubCell"/>
</dbReference>
<keyword evidence="5 7" id="KW-1133">Transmembrane helix</keyword>
<dbReference type="RefSeq" id="WP_130414979.1">
    <property type="nucleotide sequence ID" value="NZ_SGWX01000001.1"/>
</dbReference>
<feature type="transmembrane region" description="Helical" evidence="7">
    <location>
        <begin position="225"/>
        <end position="244"/>
    </location>
</feature>
<dbReference type="AlphaFoldDB" id="A0A4Q7M3L0"/>
<feature type="transmembrane region" description="Helical" evidence="7">
    <location>
        <begin position="113"/>
        <end position="133"/>
    </location>
</feature>
<keyword evidence="2 7" id="KW-0813">Transport</keyword>
<sequence>MRVGQGRFVALFLAPALALYGLFALVPYAQGAAASLTAWGGYSGRRRFVGLDNYARLVGDERFWSALGHNAVVLAVLPPVTVGLAVALAALTTVAGGRSGRVGPIRGAGAYRAVFLLPNVLPLVMGLVLWHFALHPRVGLLNGLLDAVGLEGWSRAWLGDPATARWAVLGVLVWGQVGFAATLLAAALDGLPRECLEAATLDGAGRWRTLRFVALPMTARTVRVVWVYLATLALDLFVVVAVLTPDGGPSGSTEVMATYLQRLAFGAGRFGDAAAIGVVLTLLSLLVAAAALLLARRERAER</sequence>
<dbReference type="Pfam" id="PF00528">
    <property type="entry name" value="BPD_transp_1"/>
    <property type="match status" value="1"/>
</dbReference>
<evidence type="ECO:0000256" key="6">
    <source>
        <dbReference type="ARBA" id="ARBA00023136"/>
    </source>
</evidence>
<comment type="similarity">
    <text evidence="7">Belongs to the binding-protein-dependent transport system permease family.</text>
</comment>
<dbReference type="PANTHER" id="PTHR43227:SF8">
    <property type="entry name" value="DIACETYLCHITOBIOSE UPTAKE SYSTEM PERMEASE PROTEIN DASB"/>
    <property type="match status" value="1"/>
</dbReference>
<keyword evidence="6 7" id="KW-0472">Membrane</keyword>
<evidence type="ECO:0000313" key="9">
    <source>
        <dbReference type="EMBL" id="RZS61921.1"/>
    </source>
</evidence>
<dbReference type="Proteomes" id="UP000293852">
    <property type="component" value="Unassembled WGS sequence"/>
</dbReference>
<accession>A0A4Q7M3L0</accession>
<reference evidence="9 10" key="1">
    <citation type="submission" date="2019-02" db="EMBL/GenBank/DDBJ databases">
        <title>Sequencing the genomes of 1000 actinobacteria strains.</title>
        <authorList>
            <person name="Klenk H.-P."/>
        </authorList>
    </citation>
    <scope>NUCLEOTIDE SEQUENCE [LARGE SCALE GENOMIC DNA]</scope>
    <source>
        <strain evidence="9 10">DSM 16932</strain>
    </source>
</reference>
<keyword evidence="3" id="KW-1003">Cell membrane</keyword>
<dbReference type="CDD" id="cd06261">
    <property type="entry name" value="TM_PBP2"/>
    <property type="match status" value="1"/>
</dbReference>
<keyword evidence="10" id="KW-1185">Reference proteome</keyword>
<evidence type="ECO:0000256" key="2">
    <source>
        <dbReference type="ARBA" id="ARBA00022448"/>
    </source>
</evidence>
<dbReference type="InterPro" id="IPR000515">
    <property type="entry name" value="MetI-like"/>
</dbReference>
<evidence type="ECO:0000256" key="1">
    <source>
        <dbReference type="ARBA" id="ARBA00004651"/>
    </source>
</evidence>
<protein>
    <submittedName>
        <fullName evidence="9">N-acetylglucosamine transport system permease protein</fullName>
    </submittedName>
</protein>
<evidence type="ECO:0000256" key="5">
    <source>
        <dbReference type="ARBA" id="ARBA00022989"/>
    </source>
</evidence>
<dbReference type="Gene3D" id="1.10.3720.10">
    <property type="entry name" value="MetI-like"/>
    <property type="match status" value="1"/>
</dbReference>
<keyword evidence="4 7" id="KW-0812">Transmembrane</keyword>
<organism evidence="9 10">
    <name type="scientific">Xylanimonas ulmi</name>
    <dbReference type="NCBI Taxonomy" id="228973"/>
    <lineage>
        <taxon>Bacteria</taxon>
        <taxon>Bacillati</taxon>
        <taxon>Actinomycetota</taxon>
        <taxon>Actinomycetes</taxon>
        <taxon>Micrococcales</taxon>
        <taxon>Promicromonosporaceae</taxon>
        <taxon>Xylanimonas</taxon>
    </lineage>
</organism>
<comment type="caution">
    <text evidence="9">The sequence shown here is derived from an EMBL/GenBank/DDBJ whole genome shotgun (WGS) entry which is preliminary data.</text>
</comment>
<evidence type="ECO:0000256" key="4">
    <source>
        <dbReference type="ARBA" id="ARBA00022692"/>
    </source>
</evidence>
<evidence type="ECO:0000313" key="10">
    <source>
        <dbReference type="Proteomes" id="UP000293852"/>
    </source>
</evidence>
<dbReference type="PROSITE" id="PS50928">
    <property type="entry name" value="ABC_TM1"/>
    <property type="match status" value="1"/>
</dbReference>
<comment type="subcellular location">
    <subcellularLocation>
        <location evidence="1 7">Cell membrane</location>
        <topology evidence="1 7">Multi-pass membrane protein</topology>
    </subcellularLocation>
</comment>
<gene>
    <name evidence="9" type="ORF">EV386_2235</name>
</gene>
<dbReference type="InterPro" id="IPR050809">
    <property type="entry name" value="UgpAE/MalFG_permease"/>
</dbReference>
<dbReference type="InterPro" id="IPR035906">
    <property type="entry name" value="MetI-like_sf"/>
</dbReference>
<feature type="transmembrane region" description="Helical" evidence="7">
    <location>
        <begin position="71"/>
        <end position="92"/>
    </location>
</feature>
<dbReference type="SUPFAM" id="SSF161098">
    <property type="entry name" value="MetI-like"/>
    <property type="match status" value="1"/>
</dbReference>
<proteinExistence type="inferred from homology"/>
<feature type="domain" description="ABC transmembrane type-1" evidence="8">
    <location>
        <begin position="67"/>
        <end position="291"/>
    </location>
</feature>
<feature type="transmembrane region" description="Helical" evidence="7">
    <location>
        <begin position="273"/>
        <end position="295"/>
    </location>
</feature>